<protein>
    <submittedName>
        <fullName evidence="2">Uncharacterized protein</fullName>
    </submittedName>
</protein>
<evidence type="ECO:0000313" key="2">
    <source>
        <dbReference type="EMBL" id="GMN54969.1"/>
    </source>
</evidence>
<dbReference type="EMBL" id="BTGU01000054">
    <property type="protein sequence ID" value="GMN54969.1"/>
    <property type="molecule type" value="Genomic_DNA"/>
</dbReference>
<keyword evidence="3" id="KW-1185">Reference proteome</keyword>
<feature type="region of interest" description="Disordered" evidence="1">
    <location>
        <begin position="256"/>
        <end position="276"/>
    </location>
</feature>
<proteinExistence type="predicted"/>
<dbReference type="Proteomes" id="UP001187192">
    <property type="component" value="Unassembled WGS sequence"/>
</dbReference>
<accession>A0AA88DKB0</accession>
<comment type="caution">
    <text evidence="2">The sequence shown here is derived from an EMBL/GenBank/DDBJ whole genome shotgun (WGS) entry which is preliminary data.</text>
</comment>
<sequence length="305" mass="34196">MVTAMTTVPRSEQRHELGSRWCLNLQYRLAVMTQEECLATPQSLKSQTLEIPNQLSSCCREHKISGCRRPSPVCPPCHNGPPQLNQDCADDRNFSSRRCRTGNTGRDTMTRFENDTNFTNLVGWEGVEVVEQLGMCIGFIERTAVMILRIGHVYLEAQSENIDLDNTIIVDIELDEDVTELEGSDLNKPLKKKRLKPKVWEFFNVLPLGPDKKLKSACKKCGHQYLTLAIHATGSVRVAGQVRYRFATASSETLTELGEGGHVPSETPPHLVEDGDRVSPESLTILAEDEDHDLQSFAFAITRTR</sequence>
<reference evidence="2" key="1">
    <citation type="submission" date="2023-07" db="EMBL/GenBank/DDBJ databases">
        <title>draft genome sequence of fig (Ficus carica).</title>
        <authorList>
            <person name="Takahashi T."/>
            <person name="Nishimura K."/>
        </authorList>
    </citation>
    <scope>NUCLEOTIDE SEQUENCE</scope>
</reference>
<organism evidence="2 3">
    <name type="scientific">Ficus carica</name>
    <name type="common">Common fig</name>
    <dbReference type="NCBI Taxonomy" id="3494"/>
    <lineage>
        <taxon>Eukaryota</taxon>
        <taxon>Viridiplantae</taxon>
        <taxon>Streptophyta</taxon>
        <taxon>Embryophyta</taxon>
        <taxon>Tracheophyta</taxon>
        <taxon>Spermatophyta</taxon>
        <taxon>Magnoliopsida</taxon>
        <taxon>eudicotyledons</taxon>
        <taxon>Gunneridae</taxon>
        <taxon>Pentapetalae</taxon>
        <taxon>rosids</taxon>
        <taxon>fabids</taxon>
        <taxon>Rosales</taxon>
        <taxon>Moraceae</taxon>
        <taxon>Ficeae</taxon>
        <taxon>Ficus</taxon>
    </lineage>
</organism>
<gene>
    <name evidence="2" type="ORF">TIFTF001_024098</name>
</gene>
<evidence type="ECO:0000256" key="1">
    <source>
        <dbReference type="SAM" id="MobiDB-lite"/>
    </source>
</evidence>
<dbReference type="AlphaFoldDB" id="A0AA88DKB0"/>
<name>A0AA88DKB0_FICCA</name>
<evidence type="ECO:0000313" key="3">
    <source>
        <dbReference type="Proteomes" id="UP001187192"/>
    </source>
</evidence>